<dbReference type="RefSeq" id="WP_193991635.1">
    <property type="nucleotide sequence ID" value="NZ_JADEXP010000029.1"/>
</dbReference>
<proteinExistence type="inferred from homology"/>
<keyword evidence="4" id="KW-0862">Zinc</keyword>
<keyword evidence="7" id="KW-1185">Reference proteome</keyword>
<protein>
    <submittedName>
        <fullName evidence="6">Creatininase family protein</fullName>
    </submittedName>
</protein>
<dbReference type="PANTHER" id="PTHR35005:SF1">
    <property type="entry name" value="2-AMINO-5-FORMYLAMINO-6-RIBOSYLAMINOPYRIMIDIN-4(3H)-ONE 5'-MONOPHOSPHATE DEFORMYLASE"/>
    <property type="match status" value="1"/>
</dbReference>
<reference evidence="6" key="1">
    <citation type="submission" date="2020-10" db="EMBL/GenBank/DDBJ databases">
        <authorList>
            <person name="Castelo-Branco R."/>
            <person name="Eusebio N."/>
            <person name="Adriana R."/>
            <person name="Vieira A."/>
            <person name="Brugerolle De Fraissinette N."/>
            <person name="Rezende De Castro R."/>
            <person name="Schneider M.P."/>
            <person name="Vasconcelos V."/>
            <person name="Leao P.N."/>
        </authorList>
    </citation>
    <scope>NUCLEOTIDE SEQUENCE</scope>
    <source>
        <strain evidence="6">LEGE 11479</strain>
    </source>
</reference>
<comment type="similarity">
    <text evidence="5">Belongs to the creatininase superfamily.</text>
</comment>
<dbReference type="Proteomes" id="UP000615026">
    <property type="component" value="Unassembled WGS sequence"/>
</dbReference>
<accession>A0A928WZE2</accession>
<dbReference type="Pfam" id="PF02633">
    <property type="entry name" value="Creatininase"/>
    <property type="match status" value="1"/>
</dbReference>
<evidence type="ECO:0000256" key="3">
    <source>
        <dbReference type="ARBA" id="ARBA00022801"/>
    </source>
</evidence>
<dbReference type="EMBL" id="JADEXP010000029">
    <property type="protein sequence ID" value="MBE9066127.1"/>
    <property type="molecule type" value="Genomic_DNA"/>
</dbReference>
<dbReference type="Gene3D" id="3.40.50.10310">
    <property type="entry name" value="Creatininase"/>
    <property type="match status" value="1"/>
</dbReference>
<dbReference type="GO" id="GO:0009231">
    <property type="term" value="P:riboflavin biosynthetic process"/>
    <property type="evidence" value="ECO:0007669"/>
    <property type="project" value="TreeGrafter"/>
</dbReference>
<dbReference type="SUPFAM" id="SSF102215">
    <property type="entry name" value="Creatininase"/>
    <property type="match status" value="1"/>
</dbReference>
<dbReference type="InterPro" id="IPR003785">
    <property type="entry name" value="Creatininase/forma_Hydrolase"/>
</dbReference>
<name>A0A928WZE2_LEPEC</name>
<evidence type="ECO:0000313" key="6">
    <source>
        <dbReference type="EMBL" id="MBE9066127.1"/>
    </source>
</evidence>
<evidence type="ECO:0000313" key="7">
    <source>
        <dbReference type="Proteomes" id="UP000615026"/>
    </source>
</evidence>
<keyword evidence="2" id="KW-0479">Metal-binding</keyword>
<dbReference type="PANTHER" id="PTHR35005">
    <property type="entry name" value="3-DEHYDRO-SCYLLO-INOSOSE HYDROLASE"/>
    <property type="match status" value="1"/>
</dbReference>
<dbReference type="AlphaFoldDB" id="A0A928WZE2"/>
<sequence length="251" mass="27217">MKLQLCTWPEVEAYLLRSQGIILPIGSTEQHGPTGLIGTDAICAETIAVGVGKQTGALVAPTINVGMALHHTAFPGSMSLRPSTLIAVIQDYLRPLARAGFTRFYFINGHGGNMATLKAAFSETYATLADLHIAGADQVRCKLANWFMCRSVYTLAKELYGDQEGSHATPSEVALTQYAYPESIKSAPLEPQVAPSGHRIYGAADFRRFYPDGRMGSNPDLATPDHGQQFYEAAVKEMSNDYLRFLGDLGN</sequence>
<dbReference type="InterPro" id="IPR024087">
    <property type="entry name" value="Creatininase-like_sf"/>
</dbReference>
<evidence type="ECO:0000256" key="4">
    <source>
        <dbReference type="ARBA" id="ARBA00022833"/>
    </source>
</evidence>
<evidence type="ECO:0000256" key="1">
    <source>
        <dbReference type="ARBA" id="ARBA00001947"/>
    </source>
</evidence>
<evidence type="ECO:0000256" key="2">
    <source>
        <dbReference type="ARBA" id="ARBA00022723"/>
    </source>
</evidence>
<evidence type="ECO:0000256" key="5">
    <source>
        <dbReference type="ARBA" id="ARBA00024029"/>
    </source>
</evidence>
<comment type="caution">
    <text evidence="6">The sequence shown here is derived from an EMBL/GenBank/DDBJ whole genome shotgun (WGS) entry which is preliminary data.</text>
</comment>
<gene>
    <name evidence="6" type="ORF">IQ260_05630</name>
</gene>
<organism evidence="6 7">
    <name type="scientific">Leptolyngbya cf. ectocarpi LEGE 11479</name>
    <dbReference type="NCBI Taxonomy" id="1828722"/>
    <lineage>
        <taxon>Bacteria</taxon>
        <taxon>Bacillati</taxon>
        <taxon>Cyanobacteriota</taxon>
        <taxon>Cyanophyceae</taxon>
        <taxon>Leptolyngbyales</taxon>
        <taxon>Leptolyngbyaceae</taxon>
        <taxon>Leptolyngbya group</taxon>
        <taxon>Leptolyngbya</taxon>
    </lineage>
</organism>
<keyword evidence="3" id="KW-0378">Hydrolase</keyword>
<comment type="cofactor">
    <cofactor evidence="1">
        <name>Zn(2+)</name>
        <dbReference type="ChEBI" id="CHEBI:29105"/>
    </cofactor>
</comment>
<dbReference type="GO" id="GO:0046872">
    <property type="term" value="F:metal ion binding"/>
    <property type="evidence" value="ECO:0007669"/>
    <property type="project" value="UniProtKB-KW"/>
</dbReference>
<dbReference type="GO" id="GO:0016811">
    <property type="term" value="F:hydrolase activity, acting on carbon-nitrogen (but not peptide) bonds, in linear amides"/>
    <property type="evidence" value="ECO:0007669"/>
    <property type="project" value="TreeGrafter"/>
</dbReference>